<dbReference type="Proteomes" id="UP000537592">
    <property type="component" value="Unassembled WGS sequence"/>
</dbReference>
<dbReference type="Gene3D" id="1.20.140.10">
    <property type="entry name" value="Butyryl-CoA Dehydrogenase, subunit A, domain 3"/>
    <property type="match status" value="1"/>
</dbReference>
<feature type="domain" description="Acyl-CoA oxidase/dehydrogenase middle" evidence="3">
    <location>
        <begin position="139"/>
        <end position="217"/>
    </location>
</feature>
<name>A0A7W5Z5D6_9HYPH</name>
<dbReference type="SUPFAM" id="SSF56645">
    <property type="entry name" value="Acyl-CoA dehydrogenase NM domain-like"/>
    <property type="match status" value="1"/>
</dbReference>
<dbReference type="Gene3D" id="2.40.110.10">
    <property type="entry name" value="Butyryl-CoA Dehydrogenase, subunit A, domain 2"/>
    <property type="match status" value="1"/>
</dbReference>
<dbReference type="GO" id="GO:0003995">
    <property type="term" value="F:acyl-CoA dehydrogenase activity"/>
    <property type="evidence" value="ECO:0007669"/>
    <property type="project" value="TreeGrafter"/>
</dbReference>
<dbReference type="InterPro" id="IPR046373">
    <property type="entry name" value="Acyl-CoA_Oxase/DH_mid-dom_sf"/>
</dbReference>
<dbReference type="GO" id="GO:0016712">
    <property type="term" value="F:oxidoreductase activity, acting on paired donors, with incorporation or reduction of molecular oxygen, reduced flavin or flavoprotein as one donor, and incorporation of one atom of oxygen"/>
    <property type="evidence" value="ECO:0007669"/>
    <property type="project" value="TreeGrafter"/>
</dbReference>
<evidence type="ECO:0000259" key="3">
    <source>
        <dbReference type="Pfam" id="PF02770"/>
    </source>
</evidence>
<evidence type="ECO:0000313" key="6">
    <source>
        <dbReference type="Proteomes" id="UP000537592"/>
    </source>
</evidence>
<dbReference type="PANTHER" id="PTHR48083">
    <property type="entry name" value="MEDIUM-CHAIN SPECIFIC ACYL-COA DEHYDROGENASE, MITOCHONDRIAL-RELATED"/>
    <property type="match status" value="1"/>
</dbReference>
<reference evidence="5 6" key="1">
    <citation type="submission" date="2020-08" db="EMBL/GenBank/DDBJ databases">
        <title>Genomic Encyclopedia of Type Strains, Phase IV (KMG-IV): sequencing the most valuable type-strain genomes for metagenomic binning, comparative biology and taxonomic classification.</title>
        <authorList>
            <person name="Goeker M."/>
        </authorList>
    </citation>
    <scope>NUCLEOTIDE SEQUENCE [LARGE SCALE GENOMIC DNA]</scope>
    <source>
        <strain evidence="5 6">DSM 28760</strain>
    </source>
</reference>
<dbReference type="GO" id="GO:0005737">
    <property type="term" value="C:cytoplasm"/>
    <property type="evidence" value="ECO:0007669"/>
    <property type="project" value="TreeGrafter"/>
</dbReference>
<dbReference type="InterPro" id="IPR037069">
    <property type="entry name" value="AcylCoA_DH/ox_N_sf"/>
</dbReference>
<proteinExistence type="predicted"/>
<dbReference type="InterPro" id="IPR006091">
    <property type="entry name" value="Acyl-CoA_Oxase/DH_mid-dom"/>
</dbReference>
<dbReference type="EMBL" id="JACICC010000006">
    <property type="protein sequence ID" value="MBB3810505.1"/>
    <property type="molecule type" value="Genomic_DNA"/>
</dbReference>
<dbReference type="AlphaFoldDB" id="A0A7W5Z5D6"/>
<dbReference type="InterPro" id="IPR009100">
    <property type="entry name" value="AcylCoA_DH/oxidase_NM_dom_sf"/>
</dbReference>
<dbReference type="RefSeq" id="WP_183753522.1">
    <property type="nucleotide sequence ID" value="NZ_JACICC010000006.1"/>
</dbReference>
<sequence>MTHDAPQTGLLTTGRDEAASADLDALFAQIAEGASERERERILPFEQLASLRAARFGAYRLPVESGGTGSSLEQLFEKILALAEADSNVAHILRNHFVFVERFARHPDTPQARVWQQRVAEGAIFGLANTELAKARSGAPSVTRLTREGDHYRLNGVKFYSTGSLFSDFVIVRARDDADRAVTAIIPADRDGVTLEDDWDAAGQRLTGSGSSRFENVRVEAEEVIVDDEGKGYGRAYKSTLPQLFLTAVNTGILRAILRDARALIHQRSGKAFFFAAADTPAQDPLLLKSVGELSAQVFAAETTVLSAARAQDVALAADIADSDLKAKAHAAAVQAAKAKVIVDDYVLRAGNVLFDLGGASSTQRSHNLDRHWRNARTVASHNPAQYKALALGNLELNDIPLPDKDFF</sequence>
<keyword evidence="6" id="KW-1185">Reference proteome</keyword>
<dbReference type="Pfam" id="PF08028">
    <property type="entry name" value="Acyl-CoA_dh_2"/>
    <property type="match status" value="1"/>
</dbReference>
<protein>
    <submittedName>
        <fullName evidence="5">Alkylation response protein AidB-like acyl-CoA dehydrogenase</fullName>
    </submittedName>
</protein>
<dbReference type="InterPro" id="IPR013107">
    <property type="entry name" value="Acyl-CoA_DH_C"/>
</dbReference>
<keyword evidence="2" id="KW-0560">Oxidoreductase</keyword>
<organism evidence="5 6">
    <name type="scientific">Pseudochelatococcus contaminans</name>
    <dbReference type="NCBI Taxonomy" id="1538103"/>
    <lineage>
        <taxon>Bacteria</taxon>
        <taxon>Pseudomonadati</taxon>
        <taxon>Pseudomonadota</taxon>
        <taxon>Alphaproteobacteria</taxon>
        <taxon>Hyphomicrobiales</taxon>
        <taxon>Chelatococcaceae</taxon>
        <taxon>Pseudochelatococcus</taxon>
    </lineage>
</organism>
<evidence type="ECO:0000313" key="5">
    <source>
        <dbReference type="EMBL" id="MBB3810505.1"/>
    </source>
</evidence>
<dbReference type="Gene3D" id="1.10.540.10">
    <property type="entry name" value="Acyl-CoA dehydrogenase/oxidase, N-terminal domain"/>
    <property type="match status" value="1"/>
</dbReference>
<evidence type="ECO:0000256" key="2">
    <source>
        <dbReference type="ARBA" id="ARBA00023002"/>
    </source>
</evidence>
<accession>A0A7W5Z5D6</accession>
<dbReference type="SUPFAM" id="SSF47203">
    <property type="entry name" value="Acyl-CoA dehydrogenase C-terminal domain-like"/>
    <property type="match status" value="1"/>
</dbReference>
<dbReference type="PIRSF" id="PIRSF016578">
    <property type="entry name" value="HsaA"/>
    <property type="match status" value="1"/>
</dbReference>
<comment type="caution">
    <text evidence="5">The sequence shown here is derived from an EMBL/GenBank/DDBJ whole genome shotgun (WGS) entry which is preliminary data.</text>
</comment>
<evidence type="ECO:0000259" key="4">
    <source>
        <dbReference type="Pfam" id="PF08028"/>
    </source>
</evidence>
<evidence type="ECO:0000256" key="1">
    <source>
        <dbReference type="ARBA" id="ARBA00022630"/>
    </source>
</evidence>
<dbReference type="GO" id="GO:0033539">
    <property type="term" value="P:fatty acid beta-oxidation using acyl-CoA dehydrogenase"/>
    <property type="evidence" value="ECO:0007669"/>
    <property type="project" value="TreeGrafter"/>
</dbReference>
<gene>
    <name evidence="5" type="ORF">FHS81_002606</name>
</gene>
<dbReference type="InterPro" id="IPR036250">
    <property type="entry name" value="AcylCo_DH-like_C"/>
</dbReference>
<dbReference type="InterPro" id="IPR050741">
    <property type="entry name" value="Acyl-CoA_dehydrogenase"/>
</dbReference>
<dbReference type="Pfam" id="PF02770">
    <property type="entry name" value="Acyl-CoA_dh_M"/>
    <property type="match status" value="1"/>
</dbReference>
<dbReference type="GO" id="GO:0050660">
    <property type="term" value="F:flavin adenine dinucleotide binding"/>
    <property type="evidence" value="ECO:0007669"/>
    <property type="project" value="InterPro"/>
</dbReference>
<feature type="domain" description="Acyl-CoA dehydrogenase C-terminal" evidence="4">
    <location>
        <begin position="246"/>
        <end position="383"/>
    </location>
</feature>
<dbReference type="PANTHER" id="PTHR48083:SF19">
    <property type="entry name" value="FLAVIN-DEPENDENT MONOOXYGENASE, OXYGENASE SUBUNIT HSAA"/>
    <property type="match status" value="1"/>
</dbReference>
<keyword evidence="1" id="KW-0285">Flavoprotein</keyword>